<dbReference type="STRING" id="159449.B4N89_35035"/>
<protein>
    <submittedName>
        <fullName evidence="2">Uncharacterized protein</fullName>
    </submittedName>
</protein>
<organism evidence="2 3">
    <name type="scientific">Embleya scabrispora</name>
    <dbReference type="NCBI Taxonomy" id="159449"/>
    <lineage>
        <taxon>Bacteria</taxon>
        <taxon>Bacillati</taxon>
        <taxon>Actinomycetota</taxon>
        <taxon>Actinomycetes</taxon>
        <taxon>Kitasatosporales</taxon>
        <taxon>Streptomycetaceae</taxon>
        <taxon>Embleya</taxon>
    </lineage>
</organism>
<gene>
    <name evidence="2" type="ORF">B4N89_35035</name>
</gene>
<accession>A0A1T3NQT4</accession>
<dbReference type="EMBL" id="MWQN01000002">
    <property type="protein sequence ID" value="OPC79273.1"/>
    <property type="molecule type" value="Genomic_DNA"/>
</dbReference>
<dbReference type="AlphaFoldDB" id="A0A1T3NQT4"/>
<keyword evidence="3" id="KW-1185">Reference proteome</keyword>
<feature type="compositionally biased region" description="Low complexity" evidence="1">
    <location>
        <begin position="60"/>
        <end position="69"/>
    </location>
</feature>
<dbReference type="Proteomes" id="UP000190037">
    <property type="component" value="Unassembled WGS sequence"/>
</dbReference>
<feature type="region of interest" description="Disordered" evidence="1">
    <location>
        <begin position="48"/>
        <end position="78"/>
    </location>
</feature>
<evidence type="ECO:0000256" key="1">
    <source>
        <dbReference type="SAM" id="MobiDB-lite"/>
    </source>
</evidence>
<sequence>MLRQPDALSRRSADEPSRKEPFFMPLRARFAAAFISPLLVMTAACGGSDDEKDGAKAPETGSTAGVTTGAPGGSSVSGGAVAAGTKGYKLVVPESIDAYTKSSTGTTPGATEAEDLGVKNAQTVSGVYNAPDPDPDNRATLGGARLTFYGFHGEIADPAKTLDRYLATVGDKGMKGKGKAPGTDIRPVEGAKTVKPAGFEGALMKCQVMQYTGAKGDGTAKPGADFRFPVCAWADYATLGGVDVAVLTEMTTGGEGVSQDEAATLTAKLYDLARQKT</sequence>
<reference evidence="2 3" key="1">
    <citation type="submission" date="2017-03" db="EMBL/GenBank/DDBJ databases">
        <title>Draft genome sequence of Streptomyces scabrisporus NF3, endophyte isolated from Amphipterygium adstringens.</title>
        <authorList>
            <person name="Vazquez M."/>
            <person name="Ceapa C.D."/>
            <person name="Rodriguez Luna D."/>
            <person name="Sanchez Esquivel S."/>
        </authorList>
    </citation>
    <scope>NUCLEOTIDE SEQUENCE [LARGE SCALE GENOMIC DNA]</scope>
    <source>
        <strain evidence="2 3">NF3</strain>
    </source>
</reference>
<comment type="caution">
    <text evidence="2">The sequence shown here is derived from an EMBL/GenBank/DDBJ whole genome shotgun (WGS) entry which is preliminary data.</text>
</comment>
<evidence type="ECO:0000313" key="2">
    <source>
        <dbReference type="EMBL" id="OPC79273.1"/>
    </source>
</evidence>
<name>A0A1T3NQT4_9ACTN</name>
<evidence type="ECO:0000313" key="3">
    <source>
        <dbReference type="Proteomes" id="UP000190037"/>
    </source>
</evidence>
<proteinExistence type="predicted"/>